<dbReference type="SMART" id="SM00345">
    <property type="entry name" value="HTH_GNTR"/>
    <property type="match status" value="1"/>
</dbReference>
<dbReference type="InterPro" id="IPR000524">
    <property type="entry name" value="Tscrpt_reg_HTH_GntR"/>
</dbReference>
<proteinExistence type="predicted"/>
<name>A0A6P1CH26_9NOCA</name>
<gene>
    <name evidence="7" type="ORF">GV791_04960</name>
</gene>
<dbReference type="CDD" id="cd07377">
    <property type="entry name" value="WHTH_GntR"/>
    <property type="match status" value="1"/>
</dbReference>
<dbReference type="GO" id="GO:0003700">
    <property type="term" value="F:DNA-binding transcription factor activity"/>
    <property type="evidence" value="ECO:0007669"/>
    <property type="project" value="InterPro"/>
</dbReference>
<reference evidence="7 8" key="1">
    <citation type="submission" date="2020-01" db="EMBL/GenBank/DDBJ databases">
        <title>Genetics and antimicrobial susceptibilities of Nocardia species isolated from the soil; a comparison with species isolated from humans.</title>
        <authorList>
            <person name="Carrasco G."/>
            <person name="Monzon S."/>
            <person name="Sansegundo M."/>
            <person name="Garcia E."/>
            <person name="Garrido N."/>
            <person name="Medina M.J."/>
            <person name="Villalon P."/>
            <person name="Ramirez-Arocha A.C."/>
            <person name="Jimenez P."/>
            <person name="Cuesta I."/>
            <person name="Valdezate S."/>
        </authorList>
    </citation>
    <scope>NUCLEOTIDE SEQUENCE [LARGE SCALE GENOMIC DNA]</scope>
    <source>
        <strain evidence="7 8">CNM20110626</strain>
    </source>
</reference>
<comment type="caution">
    <text evidence="7">The sequence shown here is derived from an EMBL/GenBank/DDBJ whole genome shotgun (WGS) entry which is preliminary data.</text>
</comment>
<dbReference type="RefSeq" id="WP_163842097.1">
    <property type="nucleotide sequence ID" value="NZ_AP026979.1"/>
</dbReference>
<evidence type="ECO:0000256" key="5">
    <source>
        <dbReference type="SAM" id="MobiDB-lite"/>
    </source>
</evidence>
<sequence>MSGKQRSTGTPAHLRIAQAIRNDIESGRLRDGQRLPTTRDLATEWQASQLTITKAMEQLAADGYIASRDRSGRIVTTPTSFALTLAPPVRPVRPHVVYVGGFPGSGKSEFARTLARETGWALLDKDTIARPIIEPALEDLGSTIDDRESDVYLSRIRPREYEALAAVVRENVECGNSAIAAAPYLREFVDQSWLDRAVASAEMAGASATFVWVRCTIETMHMYLRRRGAARDTWKLANWDTYTAGLDLSFRPPVDHVLIDNDPDSEPLRTQAQSLVERLRREPSAE</sequence>
<keyword evidence="4" id="KW-0804">Transcription</keyword>
<evidence type="ECO:0000256" key="1">
    <source>
        <dbReference type="ARBA" id="ARBA00022898"/>
    </source>
</evidence>
<dbReference type="PANTHER" id="PTHR46577">
    <property type="entry name" value="HTH-TYPE TRANSCRIPTIONAL REGULATORY PROTEIN GABR"/>
    <property type="match status" value="1"/>
</dbReference>
<dbReference type="SUPFAM" id="SSF52540">
    <property type="entry name" value="P-loop containing nucleoside triphosphate hydrolases"/>
    <property type="match status" value="1"/>
</dbReference>
<dbReference type="Gene3D" id="1.10.10.10">
    <property type="entry name" value="Winged helix-like DNA-binding domain superfamily/Winged helix DNA-binding domain"/>
    <property type="match status" value="1"/>
</dbReference>
<dbReference type="Proteomes" id="UP000471166">
    <property type="component" value="Unassembled WGS sequence"/>
</dbReference>
<dbReference type="Pfam" id="PF00392">
    <property type="entry name" value="GntR"/>
    <property type="match status" value="1"/>
</dbReference>
<keyword evidence="3" id="KW-0238">DNA-binding</keyword>
<evidence type="ECO:0000256" key="4">
    <source>
        <dbReference type="ARBA" id="ARBA00023163"/>
    </source>
</evidence>
<evidence type="ECO:0000256" key="2">
    <source>
        <dbReference type="ARBA" id="ARBA00023015"/>
    </source>
</evidence>
<protein>
    <submittedName>
        <fullName evidence="7">AAA family ATPase</fullName>
    </submittedName>
</protein>
<dbReference type="GO" id="GO:0003677">
    <property type="term" value="F:DNA binding"/>
    <property type="evidence" value="ECO:0007669"/>
    <property type="project" value="UniProtKB-KW"/>
</dbReference>
<dbReference type="SUPFAM" id="SSF46785">
    <property type="entry name" value="Winged helix' DNA-binding domain"/>
    <property type="match status" value="1"/>
</dbReference>
<dbReference type="PROSITE" id="PS50949">
    <property type="entry name" value="HTH_GNTR"/>
    <property type="match status" value="1"/>
</dbReference>
<evidence type="ECO:0000313" key="7">
    <source>
        <dbReference type="EMBL" id="NEW31911.1"/>
    </source>
</evidence>
<accession>A0A6P1CH26</accession>
<feature type="domain" description="HTH gntR-type" evidence="6">
    <location>
        <begin position="10"/>
        <end position="78"/>
    </location>
</feature>
<dbReference type="InterPro" id="IPR051446">
    <property type="entry name" value="HTH_trans_reg/aminotransferase"/>
</dbReference>
<dbReference type="PRINTS" id="PR00035">
    <property type="entry name" value="HTHGNTR"/>
</dbReference>
<feature type="region of interest" description="Disordered" evidence="5">
    <location>
        <begin position="261"/>
        <end position="286"/>
    </location>
</feature>
<dbReference type="Pfam" id="PF13671">
    <property type="entry name" value="AAA_33"/>
    <property type="match status" value="1"/>
</dbReference>
<dbReference type="PANTHER" id="PTHR46577:SF1">
    <property type="entry name" value="HTH-TYPE TRANSCRIPTIONAL REGULATORY PROTEIN GABR"/>
    <property type="match status" value="1"/>
</dbReference>
<dbReference type="EMBL" id="JAAGVB010000005">
    <property type="protein sequence ID" value="NEW31911.1"/>
    <property type="molecule type" value="Genomic_DNA"/>
</dbReference>
<dbReference type="InterPro" id="IPR036390">
    <property type="entry name" value="WH_DNA-bd_sf"/>
</dbReference>
<keyword evidence="2" id="KW-0805">Transcription regulation</keyword>
<evidence type="ECO:0000256" key="3">
    <source>
        <dbReference type="ARBA" id="ARBA00023125"/>
    </source>
</evidence>
<dbReference type="InterPro" id="IPR036388">
    <property type="entry name" value="WH-like_DNA-bd_sf"/>
</dbReference>
<dbReference type="InterPro" id="IPR027417">
    <property type="entry name" value="P-loop_NTPase"/>
</dbReference>
<organism evidence="7 8">
    <name type="scientific">Nocardia cyriacigeorgica</name>
    <dbReference type="NCBI Taxonomy" id="135487"/>
    <lineage>
        <taxon>Bacteria</taxon>
        <taxon>Bacillati</taxon>
        <taxon>Actinomycetota</taxon>
        <taxon>Actinomycetes</taxon>
        <taxon>Mycobacteriales</taxon>
        <taxon>Nocardiaceae</taxon>
        <taxon>Nocardia</taxon>
    </lineage>
</organism>
<dbReference type="Gene3D" id="3.40.50.300">
    <property type="entry name" value="P-loop containing nucleotide triphosphate hydrolases"/>
    <property type="match status" value="1"/>
</dbReference>
<keyword evidence="1" id="KW-0663">Pyridoxal phosphate</keyword>
<evidence type="ECO:0000259" key="6">
    <source>
        <dbReference type="PROSITE" id="PS50949"/>
    </source>
</evidence>
<evidence type="ECO:0000313" key="8">
    <source>
        <dbReference type="Proteomes" id="UP000471166"/>
    </source>
</evidence>
<feature type="compositionally biased region" description="Basic and acidic residues" evidence="5">
    <location>
        <begin position="277"/>
        <end position="286"/>
    </location>
</feature>
<dbReference type="AlphaFoldDB" id="A0A6P1CH26"/>